<evidence type="ECO:0000313" key="1">
    <source>
        <dbReference type="EMBL" id="BAV87754.1"/>
    </source>
</evidence>
<protein>
    <submittedName>
        <fullName evidence="1">Threonine synthase</fullName>
    </submittedName>
</protein>
<proteinExistence type="predicted"/>
<dbReference type="KEGG" id="raj:RA11412_1455"/>
<gene>
    <name evidence="1" type="ORF">RA11412_1455</name>
</gene>
<accession>A0A2Z5QZW7</accession>
<sequence>MTGHGLKDPQWALEPVNGAKVEPTKAAFDVVAVADILDLN</sequence>
<name>A0A2Z5QZW7_9MICC</name>
<keyword evidence="2" id="KW-1185">Reference proteome</keyword>
<dbReference type="Proteomes" id="UP000250241">
    <property type="component" value="Chromosome"/>
</dbReference>
<dbReference type="EMBL" id="AP017895">
    <property type="protein sequence ID" value="BAV87754.1"/>
    <property type="molecule type" value="Genomic_DNA"/>
</dbReference>
<organism evidence="1 2">
    <name type="scientific">Rothia aeria</name>
    <dbReference type="NCBI Taxonomy" id="172042"/>
    <lineage>
        <taxon>Bacteria</taxon>
        <taxon>Bacillati</taxon>
        <taxon>Actinomycetota</taxon>
        <taxon>Actinomycetes</taxon>
        <taxon>Micrococcales</taxon>
        <taxon>Micrococcaceae</taxon>
        <taxon>Rothia</taxon>
    </lineage>
</organism>
<evidence type="ECO:0000313" key="2">
    <source>
        <dbReference type="Proteomes" id="UP000250241"/>
    </source>
</evidence>
<dbReference type="AlphaFoldDB" id="A0A2Z5QZW7"/>
<reference evidence="1 2" key="1">
    <citation type="submission" date="2016-10" db="EMBL/GenBank/DDBJ databases">
        <title>Genome sequence of Rothia aeria strain JCM11412.</title>
        <authorList>
            <person name="Nambu T."/>
        </authorList>
    </citation>
    <scope>NUCLEOTIDE SEQUENCE [LARGE SCALE GENOMIC DNA]</scope>
    <source>
        <strain evidence="1 2">JCM 11412</strain>
    </source>
</reference>